<feature type="domain" description="ABC transmembrane type-1" evidence="11">
    <location>
        <begin position="5"/>
        <end position="244"/>
    </location>
</feature>
<evidence type="ECO:0000313" key="13">
    <source>
        <dbReference type="Proteomes" id="UP001165083"/>
    </source>
</evidence>
<keyword evidence="4" id="KW-0677">Repeat</keyword>
<dbReference type="Proteomes" id="UP001165083">
    <property type="component" value="Unassembled WGS sequence"/>
</dbReference>
<evidence type="ECO:0000256" key="4">
    <source>
        <dbReference type="ARBA" id="ARBA00022737"/>
    </source>
</evidence>
<sequence>MKVCVFLFAVQTLWQVFQIGSDLWLSHWTGQKNGSYNPKDTAYNVKVYAWLGVGTAVMVLVRTATVAVVGLRASRQLFDNMTLSLLKAPLRFFYANPIGRILNRYSDDISAIDFMISFAFQEFLGLLFFTACQLATAVYMINFLGGLIIPLVWIYMSIGNHYLGPSRELARLWKISASPILSYVGQSEDGVAVIRAFGQSTVDRMVDENFLRNDVNSKAWFAQMVLKYWFQLRMQLVGFGVVTLRSKWLVPNAFSSTGPFRLKEVDDRLSLSRMPRGLDPPPSSSKTSSSATRKGAHPCSKDCPSTSATTRRSASSDAPAQASRA</sequence>
<evidence type="ECO:0000256" key="8">
    <source>
        <dbReference type="ARBA" id="ARBA00023136"/>
    </source>
</evidence>
<comment type="subcellular location">
    <subcellularLocation>
        <location evidence="1">Endomembrane system</location>
        <topology evidence="1">Multi-pass membrane protein</topology>
    </subcellularLocation>
</comment>
<evidence type="ECO:0000256" key="9">
    <source>
        <dbReference type="SAM" id="MobiDB-lite"/>
    </source>
</evidence>
<comment type="caution">
    <text evidence="12">The sequence shown here is derived from an EMBL/GenBank/DDBJ whole genome shotgun (WGS) entry which is preliminary data.</text>
</comment>
<feature type="region of interest" description="Disordered" evidence="9">
    <location>
        <begin position="272"/>
        <end position="325"/>
    </location>
</feature>
<name>A0A9W6Y3T3_9STRA</name>
<dbReference type="InterPro" id="IPR036640">
    <property type="entry name" value="ABC1_TM_sf"/>
</dbReference>
<accession>A0A9W6Y3T3</accession>
<evidence type="ECO:0000256" key="5">
    <source>
        <dbReference type="ARBA" id="ARBA00022741"/>
    </source>
</evidence>
<keyword evidence="8 10" id="KW-0472">Membrane</keyword>
<keyword evidence="7 10" id="KW-1133">Transmembrane helix</keyword>
<dbReference type="PROSITE" id="PS50929">
    <property type="entry name" value="ABC_TM1F"/>
    <property type="match status" value="1"/>
</dbReference>
<dbReference type="InterPro" id="IPR044726">
    <property type="entry name" value="ABCC_6TM_D2"/>
</dbReference>
<dbReference type="InterPro" id="IPR011527">
    <property type="entry name" value="ABC1_TM_dom"/>
</dbReference>
<reference evidence="12" key="1">
    <citation type="submission" date="2023-04" db="EMBL/GenBank/DDBJ databases">
        <title>Phytophthora lilii NBRC 32176.</title>
        <authorList>
            <person name="Ichikawa N."/>
            <person name="Sato H."/>
            <person name="Tonouchi N."/>
        </authorList>
    </citation>
    <scope>NUCLEOTIDE SEQUENCE</scope>
    <source>
        <strain evidence="12">NBRC 32176</strain>
    </source>
</reference>
<dbReference type="OrthoDB" id="201048at2759"/>
<dbReference type="GO" id="GO:0012505">
    <property type="term" value="C:endomembrane system"/>
    <property type="evidence" value="ECO:0007669"/>
    <property type="project" value="UniProtKB-SubCell"/>
</dbReference>
<dbReference type="InterPro" id="IPR050173">
    <property type="entry name" value="ABC_transporter_C-like"/>
</dbReference>
<evidence type="ECO:0000259" key="11">
    <source>
        <dbReference type="PROSITE" id="PS50929"/>
    </source>
</evidence>
<keyword evidence="5" id="KW-0547">Nucleotide-binding</keyword>
<keyword evidence="2" id="KW-0813">Transport</keyword>
<feature type="compositionally biased region" description="Low complexity" evidence="9">
    <location>
        <begin position="305"/>
        <end position="316"/>
    </location>
</feature>
<dbReference type="PANTHER" id="PTHR24223">
    <property type="entry name" value="ATP-BINDING CASSETTE SUB-FAMILY C"/>
    <property type="match status" value="1"/>
</dbReference>
<gene>
    <name evidence="12" type="ORF">Plil01_001717500</name>
</gene>
<feature type="transmembrane region" description="Helical" evidence="10">
    <location>
        <begin position="137"/>
        <end position="158"/>
    </location>
</feature>
<dbReference type="AlphaFoldDB" id="A0A9W6Y3T3"/>
<dbReference type="GO" id="GO:0016020">
    <property type="term" value="C:membrane"/>
    <property type="evidence" value="ECO:0007669"/>
    <property type="project" value="InterPro"/>
</dbReference>
<organism evidence="12 13">
    <name type="scientific">Phytophthora lilii</name>
    <dbReference type="NCBI Taxonomy" id="2077276"/>
    <lineage>
        <taxon>Eukaryota</taxon>
        <taxon>Sar</taxon>
        <taxon>Stramenopiles</taxon>
        <taxon>Oomycota</taxon>
        <taxon>Peronosporomycetes</taxon>
        <taxon>Peronosporales</taxon>
        <taxon>Peronosporaceae</taxon>
        <taxon>Phytophthora</taxon>
    </lineage>
</organism>
<evidence type="ECO:0000313" key="12">
    <source>
        <dbReference type="EMBL" id="GMF52638.1"/>
    </source>
</evidence>
<dbReference type="Pfam" id="PF00664">
    <property type="entry name" value="ABC_membrane"/>
    <property type="match status" value="1"/>
</dbReference>
<proteinExistence type="predicted"/>
<feature type="transmembrane region" description="Helical" evidence="10">
    <location>
        <begin position="47"/>
        <end position="71"/>
    </location>
</feature>
<keyword evidence="3 10" id="KW-0812">Transmembrane</keyword>
<evidence type="ECO:0000256" key="10">
    <source>
        <dbReference type="SAM" id="Phobius"/>
    </source>
</evidence>
<protein>
    <submittedName>
        <fullName evidence="12">Unnamed protein product</fullName>
    </submittedName>
</protein>
<feature type="transmembrane region" description="Helical" evidence="10">
    <location>
        <begin position="110"/>
        <end position="131"/>
    </location>
</feature>
<evidence type="ECO:0000256" key="7">
    <source>
        <dbReference type="ARBA" id="ARBA00022989"/>
    </source>
</evidence>
<keyword evidence="6" id="KW-0067">ATP-binding</keyword>
<dbReference type="CDD" id="cd18580">
    <property type="entry name" value="ABC_6TM_ABCC_D2"/>
    <property type="match status" value="1"/>
</dbReference>
<dbReference type="GO" id="GO:0005524">
    <property type="term" value="F:ATP binding"/>
    <property type="evidence" value="ECO:0007669"/>
    <property type="project" value="UniProtKB-KW"/>
</dbReference>
<dbReference type="EMBL" id="BSXW01005724">
    <property type="protein sequence ID" value="GMF52638.1"/>
    <property type="molecule type" value="Genomic_DNA"/>
</dbReference>
<evidence type="ECO:0000256" key="3">
    <source>
        <dbReference type="ARBA" id="ARBA00022692"/>
    </source>
</evidence>
<evidence type="ECO:0000256" key="6">
    <source>
        <dbReference type="ARBA" id="ARBA00022840"/>
    </source>
</evidence>
<dbReference type="GO" id="GO:0140359">
    <property type="term" value="F:ABC-type transporter activity"/>
    <property type="evidence" value="ECO:0007669"/>
    <property type="project" value="InterPro"/>
</dbReference>
<keyword evidence="13" id="KW-1185">Reference proteome</keyword>
<evidence type="ECO:0000256" key="1">
    <source>
        <dbReference type="ARBA" id="ARBA00004127"/>
    </source>
</evidence>
<dbReference type="SUPFAM" id="SSF90123">
    <property type="entry name" value="ABC transporter transmembrane region"/>
    <property type="match status" value="1"/>
</dbReference>
<dbReference type="PANTHER" id="PTHR24223:SF443">
    <property type="entry name" value="MULTIDRUG-RESISTANCE LIKE PROTEIN 1, ISOFORM I"/>
    <property type="match status" value="1"/>
</dbReference>
<dbReference type="Gene3D" id="1.20.1560.10">
    <property type="entry name" value="ABC transporter type 1, transmembrane domain"/>
    <property type="match status" value="1"/>
</dbReference>
<evidence type="ECO:0000256" key="2">
    <source>
        <dbReference type="ARBA" id="ARBA00022448"/>
    </source>
</evidence>